<gene>
    <name evidence="4" type="ORF">ACFFIC_14610</name>
</gene>
<organism evidence="4 5">
    <name type="scientific">Muricoccus vinaceus</name>
    <dbReference type="NCBI Taxonomy" id="424704"/>
    <lineage>
        <taxon>Bacteria</taxon>
        <taxon>Pseudomonadati</taxon>
        <taxon>Pseudomonadota</taxon>
        <taxon>Alphaproteobacteria</taxon>
        <taxon>Acetobacterales</taxon>
        <taxon>Roseomonadaceae</taxon>
        <taxon>Muricoccus</taxon>
    </lineage>
</organism>
<dbReference type="EMBL" id="JBHLVZ010000037">
    <property type="protein sequence ID" value="MFC0386769.1"/>
    <property type="molecule type" value="Genomic_DNA"/>
</dbReference>
<evidence type="ECO:0000313" key="4">
    <source>
        <dbReference type="EMBL" id="MFC0386769.1"/>
    </source>
</evidence>
<evidence type="ECO:0000256" key="2">
    <source>
        <dbReference type="SAM" id="MobiDB-lite"/>
    </source>
</evidence>
<keyword evidence="1" id="KW-0238">DNA-binding</keyword>
<dbReference type="InterPro" id="IPR047057">
    <property type="entry name" value="MerR_fam"/>
</dbReference>
<dbReference type="RefSeq" id="WP_377051545.1">
    <property type="nucleotide sequence ID" value="NZ_JBHLVZ010000037.1"/>
</dbReference>
<accession>A0ABV6IT37</accession>
<proteinExistence type="predicted"/>
<dbReference type="PRINTS" id="PR00040">
    <property type="entry name" value="HTHMERR"/>
</dbReference>
<evidence type="ECO:0000259" key="3">
    <source>
        <dbReference type="PROSITE" id="PS50937"/>
    </source>
</evidence>
<dbReference type="Gene3D" id="1.10.1660.10">
    <property type="match status" value="1"/>
</dbReference>
<dbReference type="InterPro" id="IPR000551">
    <property type="entry name" value="MerR-type_HTH_dom"/>
</dbReference>
<dbReference type="PANTHER" id="PTHR30204">
    <property type="entry name" value="REDOX-CYCLING DRUG-SENSING TRANSCRIPTIONAL ACTIVATOR SOXR"/>
    <property type="match status" value="1"/>
</dbReference>
<dbReference type="InterPro" id="IPR009061">
    <property type="entry name" value="DNA-bd_dom_put_sf"/>
</dbReference>
<reference evidence="4 5" key="1">
    <citation type="submission" date="2024-09" db="EMBL/GenBank/DDBJ databases">
        <authorList>
            <person name="Sun Q."/>
            <person name="Mori K."/>
        </authorList>
    </citation>
    <scope>NUCLEOTIDE SEQUENCE [LARGE SCALE GENOMIC DNA]</scope>
    <source>
        <strain evidence="4 5">CCM 7468</strain>
    </source>
</reference>
<evidence type="ECO:0000256" key="1">
    <source>
        <dbReference type="ARBA" id="ARBA00023125"/>
    </source>
</evidence>
<evidence type="ECO:0000313" key="5">
    <source>
        <dbReference type="Proteomes" id="UP001589789"/>
    </source>
</evidence>
<dbReference type="Proteomes" id="UP001589789">
    <property type="component" value="Unassembled WGS sequence"/>
</dbReference>
<dbReference type="PROSITE" id="PS50937">
    <property type="entry name" value="HTH_MERR_2"/>
    <property type="match status" value="1"/>
</dbReference>
<keyword evidence="5" id="KW-1185">Reference proteome</keyword>
<dbReference type="CDD" id="cd04785">
    <property type="entry name" value="HTH_CadR-PbrR-like"/>
    <property type="match status" value="1"/>
</dbReference>
<comment type="caution">
    <text evidence="4">The sequence shown here is derived from an EMBL/GenBank/DDBJ whole genome shotgun (WGS) entry which is preliminary data.</text>
</comment>
<feature type="domain" description="HTH merR-type" evidence="3">
    <location>
        <begin position="7"/>
        <end position="76"/>
    </location>
</feature>
<dbReference type="SUPFAM" id="SSF46955">
    <property type="entry name" value="Putative DNA-binding domain"/>
    <property type="match status" value="1"/>
</dbReference>
<dbReference type="Pfam" id="PF13411">
    <property type="entry name" value="MerR_1"/>
    <property type="match status" value="1"/>
</dbReference>
<sequence>MTTTAQPMSIGDLSRLTGVKVTTIRWYEGEGWLPAPARTEGGHRVYGDTHLRRLGFFRHSREIGFSMNSIRSLLDLADRPGDDCSTAHAIAVAQIAQVDARLRRLEALRGELERMATSCVGGHVGDCRIIETWADFGHGHCGSPSHGYGGTLPVEGQPVRRRHMLGRDDKLTQEPFCVAEYSPAEREQQGGVATSRRQDTLVTSGRR</sequence>
<feature type="region of interest" description="Disordered" evidence="2">
    <location>
        <begin position="180"/>
        <end position="207"/>
    </location>
</feature>
<protein>
    <submittedName>
        <fullName evidence="4">Helix-turn-helix domain-containing protein</fullName>
    </submittedName>
</protein>
<dbReference type="SMART" id="SM00422">
    <property type="entry name" value="HTH_MERR"/>
    <property type="match status" value="1"/>
</dbReference>
<dbReference type="PANTHER" id="PTHR30204:SF93">
    <property type="entry name" value="HTH MERR-TYPE DOMAIN-CONTAINING PROTEIN"/>
    <property type="match status" value="1"/>
</dbReference>
<name>A0ABV6IT37_9PROT</name>